<evidence type="ECO:0000256" key="6">
    <source>
        <dbReference type="ARBA" id="ARBA00023136"/>
    </source>
</evidence>
<keyword evidence="11" id="KW-1185">Reference proteome</keyword>
<dbReference type="InterPro" id="IPR036291">
    <property type="entry name" value="NAD(P)-bd_dom_sf"/>
</dbReference>
<dbReference type="Gene3D" id="3.40.50.720">
    <property type="entry name" value="NAD(P)-binding Rossmann-like Domain"/>
    <property type="match status" value="2"/>
</dbReference>
<dbReference type="SUPFAM" id="SSF51735">
    <property type="entry name" value="NAD(P)-binding Rossmann-fold domains"/>
    <property type="match status" value="1"/>
</dbReference>
<dbReference type="GO" id="GO:0012505">
    <property type="term" value="C:endomembrane system"/>
    <property type="evidence" value="ECO:0007669"/>
    <property type="project" value="UniProtKB-SubCell"/>
</dbReference>
<evidence type="ECO:0000259" key="9">
    <source>
        <dbReference type="Pfam" id="PF06241"/>
    </source>
</evidence>
<feature type="domain" description="CASTOR/POLLUX/SYM8 ion channel conserved" evidence="9">
    <location>
        <begin position="278"/>
        <end position="372"/>
    </location>
</feature>
<dbReference type="PANTHER" id="PTHR31563:SF10">
    <property type="entry name" value="ION CHANNEL POLLUX-RELATED"/>
    <property type="match status" value="1"/>
</dbReference>
<dbReference type="Proteomes" id="UP000612808">
    <property type="component" value="Unassembled WGS sequence"/>
</dbReference>
<dbReference type="AlphaFoldDB" id="A0A8J3J5R2"/>
<dbReference type="GO" id="GO:0006813">
    <property type="term" value="P:potassium ion transport"/>
    <property type="evidence" value="ECO:0007669"/>
    <property type="project" value="InterPro"/>
</dbReference>
<evidence type="ECO:0000256" key="1">
    <source>
        <dbReference type="ARBA" id="ARBA00004127"/>
    </source>
</evidence>
<sequence>MPRTNSLRRRTRYWFDRTMSKGTPALVGWLAIASLAVVLVGGVLAWTAERLVPEKHPDENEPKGLLASLWQAVLHAMDPGTVAGDTGHWWYIAIAFLITIGGILIVTAFIGVLTTGLDAKLADLRKGRSDVLEQGHTVILGWSDQVFTVISELAEANANQRRAAIAILADRDKVEMEDEIRAKVPDVGRMRVVCRTGDPVDPDDITIVNPAEAKAVVILPSTEPNPDAQLVRTLLAVGKARENSAAPCPVVGCVSESKNLAAARLAGGPSAYLIDANDIAARLIVQTCRQSGLSVVYTDLLDFGGDEVYLKEEPALVGYTYADALHAYRTSSIIGILGGDGRIAINPDSRVRIQPGDRLIAISEDDDTVVLSPTGPAPVDRSAITAIPNSPPTKERTLILGWNARATGVLTQLDQYVSAGSEAQVVASHPDAGPAMRKLAVLNLLLDFKAEDSSDRSVLESLRVQDFDHVIVLCGDDVDPQLADSRTLATLLQLRDMEQKLGDRFSIVSEMADDRNRALAQVTQADDFIVSDKLLTLMMTQVSENPHLATLFDDLFDADGCEIYLKPAGRYVRPGMPINYQTVVEAARAKGESAIGYRVAAQSLVPPTYGIVLNPDKAAPLTIRPGDSVVVLAED</sequence>
<proteinExistence type="predicted"/>
<evidence type="ECO:0000313" key="11">
    <source>
        <dbReference type="Proteomes" id="UP000612808"/>
    </source>
</evidence>
<evidence type="ECO:0000256" key="5">
    <source>
        <dbReference type="ARBA" id="ARBA00023065"/>
    </source>
</evidence>
<feature type="transmembrane region" description="Helical" evidence="8">
    <location>
        <begin position="89"/>
        <end position="117"/>
    </location>
</feature>
<evidence type="ECO:0000256" key="2">
    <source>
        <dbReference type="ARBA" id="ARBA00022448"/>
    </source>
</evidence>
<comment type="caution">
    <text evidence="10">The sequence shown here is derived from an EMBL/GenBank/DDBJ whole genome shotgun (WGS) entry which is preliminary data.</text>
</comment>
<organism evidence="10 11">
    <name type="scientific">Actinocatenispora rupis</name>
    <dbReference type="NCBI Taxonomy" id="519421"/>
    <lineage>
        <taxon>Bacteria</taxon>
        <taxon>Bacillati</taxon>
        <taxon>Actinomycetota</taxon>
        <taxon>Actinomycetes</taxon>
        <taxon>Micromonosporales</taxon>
        <taxon>Micromonosporaceae</taxon>
        <taxon>Actinocatenispora</taxon>
    </lineage>
</organism>
<gene>
    <name evidence="10" type="ORF">Aru02nite_15210</name>
</gene>
<protein>
    <submittedName>
        <fullName evidence="10">Lipoprotein</fullName>
    </submittedName>
</protein>
<name>A0A8J3J5R2_9ACTN</name>
<evidence type="ECO:0000256" key="4">
    <source>
        <dbReference type="ARBA" id="ARBA00022989"/>
    </source>
</evidence>
<keyword evidence="10" id="KW-0449">Lipoprotein</keyword>
<evidence type="ECO:0000256" key="8">
    <source>
        <dbReference type="SAM" id="Phobius"/>
    </source>
</evidence>
<keyword evidence="4 8" id="KW-1133">Transmembrane helix</keyword>
<dbReference type="SUPFAM" id="SSF116726">
    <property type="entry name" value="TrkA C-terminal domain-like"/>
    <property type="match status" value="1"/>
</dbReference>
<evidence type="ECO:0000313" key="10">
    <source>
        <dbReference type="EMBL" id="GID10632.1"/>
    </source>
</evidence>
<dbReference type="InterPro" id="IPR036721">
    <property type="entry name" value="RCK_C_sf"/>
</dbReference>
<evidence type="ECO:0000256" key="3">
    <source>
        <dbReference type="ARBA" id="ARBA00022692"/>
    </source>
</evidence>
<dbReference type="EMBL" id="BOMB01000008">
    <property type="protein sequence ID" value="GID10632.1"/>
    <property type="molecule type" value="Genomic_DNA"/>
</dbReference>
<dbReference type="InterPro" id="IPR044849">
    <property type="entry name" value="CASTOR/POLLUX/SYM8-like"/>
</dbReference>
<keyword evidence="2" id="KW-0813">Transport</keyword>
<evidence type="ECO:0000256" key="7">
    <source>
        <dbReference type="ARBA" id="ARBA00023303"/>
    </source>
</evidence>
<reference evidence="10" key="1">
    <citation type="submission" date="2021-01" db="EMBL/GenBank/DDBJ databases">
        <title>Whole genome shotgun sequence of Actinocatenispora rupis NBRC 107355.</title>
        <authorList>
            <person name="Komaki H."/>
            <person name="Tamura T."/>
        </authorList>
    </citation>
    <scope>NUCLEOTIDE SEQUENCE</scope>
    <source>
        <strain evidence="10">NBRC 107355</strain>
    </source>
</reference>
<accession>A0A8J3J5R2</accession>
<dbReference type="Pfam" id="PF06241">
    <property type="entry name" value="Castor_Poll_mid"/>
    <property type="match status" value="1"/>
</dbReference>
<dbReference type="InterPro" id="IPR010420">
    <property type="entry name" value="CASTOR/POLLUX/SYM8_dom"/>
</dbReference>
<keyword evidence="3 8" id="KW-0812">Transmembrane</keyword>
<comment type="subcellular location">
    <subcellularLocation>
        <location evidence="1">Endomembrane system</location>
        <topology evidence="1">Multi-pass membrane protein</topology>
    </subcellularLocation>
</comment>
<dbReference type="GO" id="GO:0034220">
    <property type="term" value="P:monoatomic ion transmembrane transport"/>
    <property type="evidence" value="ECO:0007669"/>
    <property type="project" value="UniProtKB-KW"/>
</dbReference>
<keyword evidence="6 8" id="KW-0472">Membrane</keyword>
<dbReference type="PANTHER" id="PTHR31563">
    <property type="entry name" value="ION CHANNEL POLLUX-RELATED"/>
    <property type="match status" value="1"/>
</dbReference>
<keyword evidence="5" id="KW-0406">Ion transport</keyword>
<keyword evidence="7" id="KW-0407">Ion channel</keyword>